<dbReference type="AlphaFoldDB" id="A0AA40KH90"/>
<evidence type="ECO:0000256" key="1">
    <source>
        <dbReference type="SAM" id="MobiDB-lite"/>
    </source>
</evidence>
<name>A0AA40KH90_9HYME</name>
<feature type="region of interest" description="Disordered" evidence="1">
    <location>
        <begin position="1"/>
        <end position="27"/>
    </location>
</feature>
<protein>
    <submittedName>
        <fullName evidence="2">Uncharacterized protein</fullName>
    </submittedName>
</protein>
<keyword evidence="3" id="KW-1185">Reference proteome</keyword>
<dbReference type="Proteomes" id="UP001177670">
    <property type="component" value="Unassembled WGS sequence"/>
</dbReference>
<reference evidence="2" key="1">
    <citation type="submission" date="2021-10" db="EMBL/GenBank/DDBJ databases">
        <title>Melipona bicolor Genome sequencing and assembly.</title>
        <authorList>
            <person name="Araujo N.S."/>
            <person name="Arias M.C."/>
        </authorList>
    </citation>
    <scope>NUCLEOTIDE SEQUENCE</scope>
    <source>
        <strain evidence="2">USP_2M_L1-L4_2017</strain>
        <tissue evidence="2">Whole body</tissue>
    </source>
</reference>
<organism evidence="2 3">
    <name type="scientific">Melipona bicolor</name>
    <dbReference type="NCBI Taxonomy" id="60889"/>
    <lineage>
        <taxon>Eukaryota</taxon>
        <taxon>Metazoa</taxon>
        <taxon>Ecdysozoa</taxon>
        <taxon>Arthropoda</taxon>
        <taxon>Hexapoda</taxon>
        <taxon>Insecta</taxon>
        <taxon>Pterygota</taxon>
        <taxon>Neoptera</taxon>
        <taxon>Endopterygota</taxon>
        <taxon>Hymenoptera</taxon>
        <taxon>Apocrita</taxon>
        <taxon>Aculeata</taxon>
        <taxon>Apoidea</taxon>
        <taxon>Anthophila</taxon>
        <taxon>Apidae</taxon>
        <taxon>Melipona</taxon>
    </lineage>
</organism>
<accession>A0AA40KH90</accession>
<evidence type="ECO:0000313" key="3">
    <source>
        <dbReference type="Proteomes" id="UP001177670"/>
    </source>
</evidence>
<sequence length="128" mass="13877">MSRESSEEGNQGRQSKFLEATGEHDRKRSPVYWWTAVSSGAGKDSATNSDGDGVSLDVLERIMDALFHQGLRYTSRPPVTTEELATAIKRMEGKKIAAGPNGIPGRALDQSILHIFNGCLSTGKISEI</sequence>
<comment type="caution">
    <text evidence="2">The sequence shown here is derived from an EMBL/GenBank/DDBJ whole genome shotgun (WGS) entry which is preliminary data.</text>
</comment>
<gene>
    <name evidence="2" type="ORF">K0M31_012596</name>
</gene>
<dbReference type="EMBL" id="JAHYIQ010000032">
    <property type="protein sequence ID" value="KAK1120229.1"/>
    <property type="molecule type" value="Genomic_DNA"/>
</dbReference>
<evidence type="ECO:0000313" key="2">
    <source>
        <dbReference type="EMBL" id="KAK1120229.1"/>
    </source>
</evidence>
<proteinExistence type="predicted"/>